<evidence type="ECO:0000313" key="1">
    <source>
        <dbReference type="EMBL" id="KIO78218.1"/>
    </source>
</evidence>
<dbReference type="Proteomes" id="UP000032049">
    <property type="component" value="Unassembled WGS sequence"/>
</dbReference>
<dbReference type="AlphaFoldDB" id="A0A0D0F8Z7"/>
<dbReference type="SUPFAM" id="SSF55486">
    <property type="entry name" value="Metalloproteases ('zincins'), catalytic domain"/>
    <property type="match status" value="1"/>
</dbReference>
<dbReference type="GO" id="GO:0008237">
    <property type="term" value="F:metallopeptidase activity"/>
    <property type="evidence" value="ECO:0007669"/>
    <property type="project" value="InterPro"/>
</dbReference>
<organism evidence="1 2">
    <name type="scientific">Pedobacter lusitanus</name>
    <dbReference type="NCBI Taxonomy" id="1503925"/>
    <lineage>
        <taxon>Bacteria</taxon>
        <taxon>Pseudomonadati</taxon>
        <taxon>Bacteroidota</taxon>
        <taxon>Sphingobacteriia</taxon>
        <taxon>Sphingobacteriales</taxon>
        <taxon>Sphingobacteriaceae</taxon>
        <taxon>Pedobacter</taxon>
    </lineage>
</organism>
<dbReference type="RefSeq" id="WP_041879040.1">
    <property type="nucleotide sequence ID" value="NZ_JXRA01000019.1"/>
</dbReference>
<sequence length="366" mass="40151">MLRDVKKNDSLATDSVKKNEIYKGEVSMDDVFSDLKKIKSLGFDPLSVEIITDGYRVEGDIRLTKKNLDESVAALSKQQGQYSTKYPLTLERTIKVALDDKSNTVKFKTAFDASILALNNLKLPLKFVTETDIAKADIVTLFKDLGGKRATGVTLGQDGEFVDAKGNPGKEIYLNSNKDAELNNKTTDYLTSIMIHEFGHAIGLRHTDYKNKFYSALSSGGIATDAATQDQYVTLLVKKLIDGKYGIGAWDVKSNADKKTLKETYIKNNYTERDDAGSNSKAGHIYGTPLSPVYGSNITTDPLSVMLAFAGTNFKFSLFDNIALFGLYGNPAQTILIRNSLDENGNVTAAGKTLQQIVDEAKALKF</sequence>
<dbReference type="InterPro" id="IPR024653">
    <property type="entry name" value="Peptidase_M10/M27/M57"/>
</dbReference>
<protein>
    <submittedName>
        <fullName evidence="1">Uncharacterized protein</fullName>
    </submittedName>
</protein>
<proteinExistence type="predicted"/>
<evidence type="ECO:0000313" key="2">
    <source>
        <dbReference type="Proteomes" id="UP000032049"/>
    </source>
</evidence>
<comment type="caution">
    <text evidence="1">The sequence shown here is derived from an EMBL/GenBank/DDBJ whole genome shotgun (WGS) entry which is preliminary data.</text>
</comment>
<reference evidence="1 2" key="1">
    <citation type="submission" date="2015-01" db="EMBL/GenBank/DDBJ databases">
        <title>Draft genome sequence of Pedobacter sp. NL19 isolated from sludge of an effluent treatment pond in an abandoned uranium mine.</title>
        <authorList>
            <person name="Santos T."/>
            <person name="Caetano T."/>
            <person name="Covas C."/>
            <person name="Cruz A."/>
            <person name="Mendo S."/>
        </authorList>
    </citation>
    <scope>NUCLEOTIDE SEQUENCE [LARGE SCALE GENOMIC DNA]</scope>
    <source>
        <strain evidence="1 2">NL19</strain>
    </source>
</reference>
<name>A0A0D0F8Z7_9SPHI</name>
<accession>A0A0D0F8Z7</accession>
<dbReference type="OrthoDB" id="626541at2"/>
<dbReference type="Pfam" id="PF12388">
    <property type="entry name" value="Peptidase_M57"/>
    <property type="match status" value="1"/>
</dbReference>
<dbReference type="Gene3D" id="3.40.390.10">
    <property type="entry name" value="Collagenase (Catalytic Domain)"/>
    <property type="match status" value="1"/>
</dbReference>
<gene>
    <name evidence="1" type="ORF">TH53_05060</name>
</gene>
<dbReference type="EMBL" id="JXRA01000019">
    <property type="protein sequence ID" value="KIO78218.1"/>
    <property type="molecule type" value="Genomic_DNA"/>
</dbReference>
<dbReference type="InterPro" id="IPR024079">
    <property type="entry name" value="MetalloPept_cat_dom_sf"/>
</dbReference>
<keyword evidence="2" id="KW-1185">Reference proteome</keyword>
<dbReference type="STRING" id="1503925.TH53_05060"/>